<comment type="subcellular location">
    <subcellularLocation>
        <location evidence="1">Membrane</location>
        <topology evidence="1">Multi-pass membrane protein</topology>
    </subcellularLocation>
</comment>
<dbReference type="InterPro" id="IPR001204">
    <property type="entry name" value="Phos_transporter"/>
</dbReference>
<gene>
    <name evidence="6" type="ORF">CCAN12_740044</name>
</gene>
<keyword evidence="2" id="KW-0813">Transport</keyword>
<dbReference type="GO" id="GO:0016020">
    <property type="term" value="C:membrane"/>
    <property type="evidence" value="ECO:0007669"/>
    <property type="project" value="UniProtKB-SubCell"/>
</dbReference>
<dbReference type="RefSeq" id="WP_042001051.1">
    <property type="nucleotide sequence ID" value="NZ_CP022382.1"/>
</dbReference>
<dbReference type="GO" id="GO:0035435">
    <property type="term" value="P:phosphate ion transmembrane transport"/>
    <property type="evidence" value="ECO:0007669"/>
    <property type="project" value="TreeGrafter"/>
</dbReference>
<dbReference type="AlphaFoldDB" id="A0A0B7HGG5"/>
<organism evidence="6 7">
    <name type="scientific">Capnocytophaga canimorsus</name>
    <dbReference type="NCBI Taxonomy" id="28188"/>
    <lineage>
        <taxon>Bacteria</taxon>
        <taxon>Pseudomonadati</taxon>
        <taxon>Bacteroidota</taxon>
        <taxon>Flavobacteriia</taxon>
        <taxon>Flavobacteriales</taxon>
        <taxon>Flavobacteriaceae</taxon>
        <taxon>Capnocytophaga</taxon>
    </lineage>
</organism>
<keyword evidence="4" id="KW-1133">Transmembrane helix</keyword>
<dbReference type="EMBL" id="CDOE01000072">
    <property type="protein sequence ID" value="CEN38806.1"/>
    <property type="molecule type" value="Genomic_DNA"/>
</dbReference>
<evidence type="ECO:0000256" key="3">
    <source>
        <dbReference type="ARBA" id="ARBA00022692"/>
    </source>
</evidence>
<dbReference type="PANTHER" id="PTHR11101">
    <property type="entry name" value="PHOSPHATE TRANSPORTER"/>
    <property type="match status" value="1"/>
</dbReference>
<reference evidence="6 7" key="1">
    <citation type="submission" date="2015-01" db="EMBL/GenBank/DDBJ databases">
        <authorList>
            <person name="Xiang T."/>
            <person name="Song Y."/>
            <person name="Huang L."/>
            <person name="Wang B."/>
            <person name="Wu P."/>
        </authorList>
    </citation>
    <scope>NUCLEOTIDE SEQUENCE [LARGE SCALE GENOMIC DNA]</scope>
    <source>
        <strain evidence="6 7">Cc12</strain>
    </source>
</reference>
<dbReference type="PANTHER" id="PTHR11101:SF80">
    <property type="entry name" value="PHOSPHATE TRANSPORTER"/>
    <property type="match status" value="1"/>
</dbReference>
<evidence type="ECO:0000256" key="4">
    <source>
        <dbReference type="ARBA" id="ARBA00022989"/>
    </source>
</evidence>
<proteinExistence type="predicted"/>
<evidence type="ECO:0000313" key="6">
    <source>
        <dbReference type="EMBL" id="CEN38806.1"/>
    </source>
</evidence>
<keyword evidence="5" id="KW-0472">Membrane</keyword>
<protein>
    <submittedName>
        <fullName evidence="6">Sulfate permease cysP</fullName>
    </submittedName>
</protein>
<evidence type="ECO:0000313" key="7">
    <source>
        <dbReference type="Proteomes" id="UP000044026"/>
    </source>
</evidence>
<accession>A0A0B7HGG5</accession>
<name>A0A0B7HGG5_9FLAO</name>
<dbReference type="Proteomes" id="UP000044026">
    <property type="component" value="Unassembled WGS sequence"/>
</dbReference>
<sequence length="345" mass="37317">MSPIFNQLLIPYILAMALAITMGGSGTAPAFSASYGANVIRRSLIPGVFGVVVFLGAIIAGKETATTMGKGILDPSYMSFTVVCIILFSIAVTMLFANIAGIPQSTSQVAVLAVTAPALYYHVLDSRKLLLEIIPMWVFLPIISFFAAYLCGKYIYKPMRRRGLTLLRAQNENMKPIWNTVLLLMSLYVSFAIGSNNVANAAGPIASMTINELKMQSESDFLLIMILSTLIVAPCFGIGSSLFGHKIVKNTGKEIVLFGKFEAVIIAFISGSLLLLASLLKGVPSSLVQVNVAAILGIGVAKMGRKNIFRKTQVKKFFTMWMIAPIFSFILSLLLIYLADILGHL</sequence>
<dbReference type="Pfam" id="PF01384">
    <property type="entry name" value="PHO4"/>
    <property type="match status" value="1"/>
</dbReference>
<dbReference type="GeneID" id="69580900"/>
<evidence type="ECO:0000256" key="2">
    <source>
        <dbReference type="ARBA" id="ARBA00022448"/>
    </source>
</evidence>
<evidence type="ECO:0000256" key="5">
    <source>
        <dbReference type="ARBA" id="ARBA00023136"/>
    </source>
</evidence>
<dbReference type="GO" id="GO:0005315">
    <property type="term" value="F:phosphate transmembrane transporter activity"/>
    <property type="evidence" value="ECO:0007669"/>
    <property type="project" value="InterPro"/>
</dbReference>
<evidence type="ECO:0000256" key="1">
    <source>
        <dbReference type="ARBA" id="ARBA00004141"/>
    </source>
</evidence>
<keyword evidence="3" id="KW-0812">Transmembrane</keyword>